<feature type="transmembrane region" description="Helical" evidence="1">
    <location>
        <begin position="36"/>
        <end position="55"/>
    </location>
</feature>
<comment type="caution">
    <text evidence="2">The sequence shown here is derived from an EMBL/GenBank/DDBJ whole genome shotgun (WGS) entry which is preliminary data.</text>
</comment>
<evidence type="ECO:0000313" key="2">
    <source>
        <dbReference type="EMBL" id="KAH7536875.1"/>
    </source>
</evidence>
<keyword evidence="1" id="KW-1133">Transmembrane helix</keyword>
<sequence length="80" mass="8843">MEEMVAAEDAVDDEVACIIHDGMLYLAQSVADHLKLLGISVCTSAAIIFIAFTRFDTWFDRARARVVGGVREKSKREVAL</sequence>
<name>A0A978VMV0_ZIZJJ</name>
<dbReference type="Proteomes" id="UP000813462">
    <property type="component" value="Unassembled WGS sequence"/>
</dbReference>
<organism evidence="2 3">
    <name type="scientific">Ziziphus jujuba var. spinosa</name>
    <dbReference type="NCBI Taxonomy" id="714518"/>
    <lineage>
        <taxon>Eukaryota</taxon>
        <taxon>Viridiplantae</taxon>
        <taxon>Streptophyta</taxon>
        <taxon>Embryophyta</taxon>
        <taxon>Tracheophyta</taxon>
        <taxon>Spermatophyta</taxon>
        <taxon>Magnoliopsida</taxon>
        <taxon>eudicotyledons</taxon>
        <taxon>Gunneridae</taxon>
        <taxon>Pentapetalae</taxon>
        <taxon>rosids</taxon>
        <taxon>fabids</taxon>
        <taxon>Rosales</taxon>
        <taxon>Rhamnaceae</taxon>
        <taxon>Paliureae</taxon>
        <taxon>Ziziphus</taxon>
    </lineage>
</organism>
<keyword evidence="1" id="KW-0812">Transmembrane</keyword>
<dbReference type="EMBL" id="JAEACU010000003">
    <property type="protein sequence ID" value="KAH7536875.1"/>
    <property type="molecule type" value="Genomic_DNA"/>
</dbReference>
<keyword evidence="1" id="KW-0472">Membrane</keyword>
<accession>A0A978VMV0</accession>
<evidence type="ECO:0000313" key="3">
    <source>
        <dbReference type="Proteomes" id="UP000813462"/>
    </source>
</evidence>
<evidence type="ECO:0000256" key="1">
    <source>
        <dbReference type="SAM" id="Phobius"/>
    </source>
</evidence>
<gene>
    <name evidence="2" type="ORF">FEM48_Zijuj03G0032500</name>
</gene>
<proteinExistence type="predicted"/>
<reference evidence="2" key="1">
    <citation type="journal article" date="2021" name="Front. Plant Sci.">
        <title>Chromosome-Scale Genome Assembly for Chinese Sour Jujube and Insights Into Its Genome Evolution and Domestication Signature.</title>
        <authorList>
            <person name="Shen L.-Y."/>
            <person name="Luo H."/>
            <person name="Wang X.-L."/>
            <person name="Wang X.-M."/>
            <person name="Qiu X.-J."/>
            <person name="Liu H."/>
            <person name="Zhou S.-S."/>
            <person name="Jia K.-H."/>
            <person name="Nie S."/>
            <person name="Bao Y.-T."/>
            <person name="Zhang R.-G."/>
            <person name="Yun Q.-Z."/>
            <person name="Chai Y.-H."/>
            <person name="Lu J.-Y."/>
            <person name="Li Y."/>
            <person name="Zhao S.-W."/>
            <person name="Mao J.-F."/>
            <person name="Jia S.-G."/>
            <person name="Mao Y.-M."/>
        </authorList>
    </citation>
    <scope>NUCLEOTIDE SEQUENCE</scope>
    <source>
        <strain evidence="2">AT0</strain>
        <tissue evidence="2">Leaf</tissue>
    </source>
</reference>
<protein>
    <submittedName>
        <fullName evidence="2">Uncharacterized protein</fullName>
    </submittedName>
</protein>
<dbReference type="AlphaFoldDB" id="A0A978VMV0"/>
<dbReference type="Gene3D" id="3.40.50.2000">
    <property type="entry name" value="Glycogen Phosphorylase B"/>
    <property type="match status" value="1"/>
</dbReference>